<dbReference type="InterPro" id="IPR057727">
    <property type="entry name" value="WCX_dom"/>
</dbReference>
<gene>
    <name evidence="4" type="ORF">E4M00_06445</name>
</gene>
<dbReference type="PIRSF" id="PIRSF016838">
    <property type="entry name" value="PafC"/>
    <property type="match status" value="1"/>
</dbReference>
<evidence type="ECO:0000259" key="1">
    <source>
        <dbReference type="Pfam" id="PF13280"/>
    </source>
</evidence>
<comment type="caution">
    <text evidence="4">The sequence shown here is derived from an EMBL/GenBank/DDBJ whole genome shotgun (WGS) entry which is preliminary data.</text>
</comment>
<dbReference type="InterPro" id="IPR028349">
    <property type="entry name" value="PafC-like"/>
</dbReference>
<name>A0A4Y9R3F1_9MICO</name>
<feature type="domain" description="WCX" evidence="3">
    <location>
        <begin position="245"/>
        <end position="317"/>
    </location>
</feature>
<dbReference type="Proteomes" id="UP000298127">
    <property type="component" value="Unassembled WGS sequence"/>
</dbReference>
<dbReference type="AlphaFoldDB" id="A0A4Y9R3F1"/>
<evidence type="ECO:0000259" key="3">
    <source>
        <dbReference type="Pfam" id="PF25583"/>
    </source>
</evidence>
<dbReference type="InterPro" id="IPR026881">
    <property type="entry name" value="WYL_dom"/>
</dbReference>
<dbReference type="PANTHER" id="PTHR34580:SF1">
    <property type="entry name" value="PROTEIN PAFC"/>
    <property type="match status" value="1"/>
</dbReference>
<feature type="domain" description="PafC HTH" evidence="2">
    <location>
        <begin position="15"/>
        <end position="132"/>
    </location>
</feature>
<accession>A0A4Y9R3F1</accession>
<dbReference type="RefSeq" id="WP_135119608.1">
    <property type="nucleotide sequence ID" value="NZ_SPQZ01000002.1"/>
</dbReference>
<dbReference type="EMBL" id="SPQZ01000002">
    <property type="protein sequence ID" value="TFV99131.1"/>
    <property type="molecule type" value="Genomic_DNA"/>
</dbReference>
<organism evidence="4 5">
    <name type="scientific">Orlajensenia leifsoniae</name>
    <dbReference type="NCBI Taxonomy" id="2561933"/>
    <lineage>
        <taxon>Bacteria</taxon>
        <taxon>Bacillati</taxon>
        <taxon>Actinomycetota</taxon>
        <taxon>Actinomycetes</taxon>
        <taxon>Micrococcales</taxon>
        <taxon>Microbacteriaceae</taxon>
        <taxon>Orlajensenia</taxon>
    </lineage>
</organism>
<evidence type="ECO:0000313" key="4">
    <source>
        <dbReference type="EMBL" id="TFV99131.1"/>
    </source>
</evidence>
<dbReference type="PANTHER" id="PTHR34580">
    <property type="match status" value="1"/>
</dbReference>
<dbReference type="Pfam" id="PF25583">
    <property type="entry name" value="WCX"/>
    <property type="match status" value="1"/>
</dbReference>
<reference evidence="4 5" key="1">
    <citation type="journal article" date="2018" name="J. Microbiol.">
        <title>Leifsonia flava sp. nov., a novel actinobacterium isolated from the rhizosphere of Aquilegia viridiflora.</title>
        <authorList>
            <person name="Cai Y."/>
            <person name="Tao W.Z."/>
            <person name="Ma Y.J."/>
            <person name="Cheng J."/>
            <person name="Zhang M.Y."/>
            <person name="Zhang Y.X."/>
        </authorList>
    </citation>
    <scope>NUCLEOTIDE SEQUENCE [LARGE SCALE GENOMIC DNA]</scope>
    <source>
        <strain evidence="4 5">SYP-B2174</strain>
    </source>
</reference>
<dbReference type="Pfam" id="PF19187">
    <property type="entry name" value="HTH_PafC"/>
    <property type="match status" value="1"/>
</dbReference>
<dbReference type="InterPro" id="IPR051534">
    <property type="entry name" value="CBASS_pafABC_assoc_protein"/>
</dbReference>
<dbReference type="PROSITE" id="PS52050">
    <property type="entry name" value="WYL"/>
    <property type="match status" value="1"/>
</dbReference>
<dbReference type="Pfam" id="PF13280">
    <property type="entry name" value="WYL"/>
    <property type="match status" value="1"/>
</dbReference>
<evidence type="ECO:0000313" key="5">
    <source>
        <dbReference type="Proteomes" id="UP000298127"/>
    </source>
</evidence>
<dbReference type="InterPro" id="IPR043839">
    <property type="entry name" value="PafC_HTH"/>
</dbReference>
<proteinExistence type="predicted"/>
<protein>
    <submittedName>
        <fullName evidence="4">WYL domain-containing protein</fullName>
    </submittedName>
</protein>
<keyword evidence="5" id="KW-1185">Reference proteome</keyword>
<feature type="domain" description="WYL" evidence="1">
    <location>
        <begin position="154"/>
        <end position="219"/>
    </location>
</feature>
<evidence type="ECO:0000259" key="2">
    <source>
        <dbReference type="Pfam" id="PF19187"/>
    </source>
</evidence>
<sequence length="329" mass="35862">MAERRRTLLGADRTLFMLSVVPYLLDRGAVSVDEVAEHFDVTPELVRRTIALLPMTGIPGESKAYLDNDLFEIDYDALEEGTVILTRNIVIDEAPRFSAREAAALIAGLKYLSALPENADSDAISVLLAKLARGSSATPAEMGVETGVPDATRALLRSAASAGTRVAFDYRTSRGDAERRVVDPLRLESIDRDWYLRAWDHAREALRTFRLDRMDAVEVLSEPATRTIDDFSLSDDIFQGSPDDLEVVIEVPVDALPLLADFRPEGQEQGSAPGLVRTTLRVAHHHGLKRIVAGYAGIITVVSPPEARRVIAEWAAAGAEQYAADGVEG</sequence>